<evidence type="ECO:0000313" key="1">
    <source>
        <dbReference type="EMBL" id="MXP75108.1"/>
    </source>
</evidence>
<name>A0A7X3MEV9_9FIRM</name>
<comment type="caution">
    <text evidence="1">The sequence shown here is derived from an EMBL/GenBank/DDBJ whole genome shotgun (WGS) entry which is preliminary data.</text>
</comment>
<gene>
    <name evidence="1" type="ORF">GN277_06855</name>
</gene>
<dbReference type="RefSeq" id="WP_159750417.1">
    <property type="nucleotide sequence ID" value="NZ_WUQX01000001.1"/>
</dbReference>
<sequence length="183" mass="21245">MSCKRQEEQKLLTICRENLPKKVLHGAFVLTYDKMRRYEGVWHLERKLLFPECIFLESEQEEALTKELIRCGYFAGITEQKDCLIPVGREEKEFLRRLCGKERHLGMSRGIICKGVPQITEGPLKGMENRILRIDRHKRLARVEIAGKPDVSVCLKQRMEAGTKMKPEYRYIPAGLEITGKVV</sequence>
<keyword evidence="2" id="KW-1185">Reference proteome</keyword>
<accession>A0A7X3MEV9</accession>
<dbReference type="Proteomes" id="UP000460412">
    <property type="component" value="Unassembled WGS sequence"/>
</dbReference>
<dbReference type="AlphaFoldDB" id="A0A7X3MEV9"/>
<organism evidence="1 2">
    <name type="scientific">Sporofaciens musculi</name>
    <dbReference type="NCBI Taxonomy" id="2681861"/>
    <lineage>
        <taxon>Bacteria</taxon>
        <taxon>Bacillati</taxon>
        <taxon>Bacillota</taxon>
        <taxon>Clostridia</taxon>
        <taxon>Lachnospirales</taxon>
        <taxon>Lachnospiraceae</taxon>
        <taxon>Sporofaciens</taxon>
    </lineage>
</organism>
<protein>
    <submittedName>
        <fullName evidence="1">Transcription termination factor NusG</fullName>
    </submittedName>
</protein>
<evidence type="ECO:0000313" key="2">
    <source>
        <dbReference type="Proteomes" id="UP000460412"/>
    </source>
</evidence>
<proteinExistence type="predicted"/>
<reference evidence="1 2" key="1">
    <citation type="submission" date="2019-12" db="EMBL/GenBank/DDBJ databases">
        <title>Sporaefaciens musculi gen. nov., sp. nov., a novel bacterium isolated from the caecum of an obese mouse.</title>
        <authorList>
            <person name="Rasmussen T.S."/>
            <person name="Streidl T."/>
            <person name="Hitch T.C.A."/>
            <person name="Wortmann E."/>
            <person name="Deptula P."/>
            <person name="Hansen M."/>
            <person name="Nielsen D.S."/>
            <person name="Clavel T."/>
            <person name="Vogensen F.K."/>
        </authorList>
    </citation>
    <scope>NUCLEOTIDE SEQUENCE [LARGE SCALE GENOMIC DNA]</scope>
    <source>
        <strain evidence="1 2">WCA-9-b2</strain>
    </source>
</reference>
<dbReference type="EMBL" id="WUQX01000001">
    <property type="protein sequence ID" value="MXP75108.1"/>
    <property type="molecule type" value="Genomic_DNA"/>
</dbReference>